<evidence type="ECO:0000313" key="8">
    <source>
        <dbReference type="Proteomes" id="UP000728032"/>
    </source>
</evidence>
<comment type="similarity">
    <text evidence="1">Belongs to the cytochrome P450 family.</text>
</comment>
<keyword evidence="2" id="KW-0349">Heme</keyword>
<dbReference type="Pfam" id="PF00067">
    <property type="entry name" value="p450"/>
    <property type="match status" value="1"/>
</dbReference>
<dbReference type="PANTHER" id="PTHR24302">
    <property type="entry name" value="CYTOCHROME P450 FAMILY 3"/>
    <property type="match status" value="1"/>
</dbReference>
<evidence type="ECO:0000256" key="1">
    <source>
        <dbReference type="ARBA" id="ARBA00010617"/>
    </source>
</evidence>
<dbReference type="InterPro" id="IPR036396">
    <property type="entry name" value="Cyt_P450_sf"/>
</dbReference>
<sequence>MDMISFLRHKFTYWARHGYYHDATQQAVRKYGHVYGTYGLHNKCITINEPTLIRNILAKDFHIFADKPIYAGTAKIYKSIFLISANERWRNIRSIMSPAFSSGRLNAMMSHISDISDRLMDNLEKYKKSETFK</sequence>
<dbReference type="GO" id="GO:0008395">
    <property type="term" value="F:steroid hydroxylase activity"/>
    <property type="evidence" value="ECO:0007669"/>
    <property type="project" value="TreeGrafter"/>
</dbReference>
<keyword evidence="8" id="KW-1185">Reference proteome</keyword>
<keyword evidence="3" id="KW-0479">Metal-binding</keyword>
<dbReference type="Gene3D" id="1.10.630.10">
    <property type="entry name" value="Cytochrome P450"/>
    <property type="match status" value="1"/>
</dbReference>
<evidence type="ECO:0000256" key="3">
    <source>
        <dbReference type="ARBA" id="ARBA00022723"/>
    </source>
</evidence>
<gene>
    <name evidence="7" type="ORF">ONB1V03_LOCUS8214</name>
</gene>
<keyword evidence="5" id="KW-0408">Iron</keyword>
<dbReference type="PANTHER" id="PTHR24302:SF15">
    <property type="entry name" value="FATTY-ACID PEROXYGENASE"/>
    <property type="match status" value="1"/>
</dbReference>
<proteinExistence type="inferred from homology"/>
<dbReference type="AlphaFoldDB" id="A0A7R9M0D6"/>
<evidence type="ECO:0008006" key="9">
    <source>
        <dbReference type="Google" id="ProtNLM"/>
    </source>
</evidence>
<organism evidence="7">
    <name type="scientific">Oppiella nova</name>
    <dbReference type="NCBI Taxonomy" id="334625"/>
    <lineage>
        <taxon>Eukaryota</taxon>
        <taxon>Metazoa</taxon>
        <taxon>Ecdysozoa</taxon>
        <taxon>Arthropoda</taxon>
        <taxon>Chelicerata</taxon>
        <taxon>Arachnida</taxon>
        <taxon>Acari</taxon>
        <taxon>Acariformes</taxon>
        <taxon>Sarcoptiformes</taxon>
        <taxon>Oribatida</taxon>
        <taxon>Brachypylina</taxon>
        <taxon>Oppioidea</taxon>
        <taxon>Oppiidae</taxon>
        <taxon>Oppiella</taxon>
    </lineage>
</organism>
<dbReference type="EMBL" id="OC919397">
    <property type="protein sequence ID" value="CAD7651263.1"/>
    <property type="molecule type" value="Genomic_DNA"/>
</dbReference>
<dbReference type="EMBL" id="CAJPVJ010004572">
    <property type="protein sequence ID" value="CAG2168728.1"/>
    <property type="molecule type" value="Genomic_DNA"/>
</dbReference>
<dbReference type="SUPFAM" id="SSF48264">
    <property type="entry name" value="Cytochrome P450"/>
    <property type="match status" value="1"/>
</dbReference>
<reference evidence="7" key="1">
    <citation type="submission" date="2020-11" db="EMBL/GenBank/DDBJ databases">
        <authorList>
            <person name="Tran Van P."/>
        </authorList>
    </citation>
    <scope>NUCLEOTIDE SEQUENCE</scope>
</reference>
<dbReference type="Proteomes" id="UP000728032">
    <property type="component" value="Unassembled WGS sequence"/>
</dbReference>
<evidence type="ECO:0000256" key="5">
    <source>
        <dbReference type="ARBA" id="ARBA00023004"/>
    </source>
</evidence>
<dbReference type="GO" id="GO:0020037">
    <property type="term" value="F:heme binding"/>
    <property type="evidence" value="ECO:0007669"/>
    <property type="project" value="InterPro"/>
</dbReference>
<dbReference type="GO" id="GO:0016705">
    <property type="term" value="F:oxidoreductase activity, acting on paired donors, with incorporation or reduction of molecular oxygen"/>
    <property type="evidence" value="ECO:0007669"/>
    <property type="project" value="InterPro"/>
</dbReference>
<evidence type="ECO:0000256" key="6">
    <source>
        <dbReference type="ARBA" id="ARBA00023033"/>
    </source>
</evidence>
<accession>A0A7R9M0D6</accession>
<evidence type="ECO:0000256" key="2">
    <source>
        <dbReference type="ARBA" id="ARBA00022617"/>
    </source>
</evidence>
<protein>
    <recommendedName>
        <fullName evidence="9">Cytochrome P450</fullName>
    </recommendedName>
</protein>
<dbReference type="OrthoDB" id="6924660at2759"/>
<name>A0A7R9M0D6_9ACAR</name>
<dbReference type="InterPro" id="IPR001128">
    <property type="entry name" value="Cyt_P450"/>
</dbReference>
<evidence type="ECO:0000256" key="4">
    <source>
        <dbReference type="ARBA" id="ARBA00023002"/>
    </source>
</evidence>
<dbReference type="InterPro" id="IPR050705">
    <property type="entry name" value="Cytochrome_P450_3A"/>
</dbReference>
<keyword evidence="4" id="KW-0560">Oxidoreductase</keyword>
<dbReference type="GO" id="GO:0005506">
    <property type="term" value="F:iron ion binding"/>
    <property type="evidence" value="ECO:0007669"/>
    <property type="project" value="InterPro"/>
</dbReference>
<evidence type="ECO:0000313" key="7">
    <source>
        <dbReference type="EMBL" id="CAD7651263.1"/>
    </source>
</evidence>
<keyword evidence="6" id="KW-0503">Monooxygenase</keyword>